<dbReference type="SUPFAM" id="SSF51735">
    <property type="entry name" value="NAD(P)-binding Rossmann-fold domains"/>
    <property type="match status" value="1"/>
</dbReference>
<evidence type="ECO:0000256" key="4">
    <source>
        <dbReference type="ARBA" id="ARBA00022857"/>
    </source>
</evidence>
<dbReference type="Proteomes" id="UP000277279">
    <property type="component" value="Unassembled WGS sequence"/>
</dbReference>
<comment type="caution">
    <text evidence="12">The sequence shown here is derived from an EMBL/GenBank/DDBJ whole genome shotgun (WGS) entry which is preliminary data.</text>
</comment>
<evidence type="ECO:0000256" key="7">
    <source>
        <dbReference type="ARBA" id="ARBA00023268"/>
    </source>
</evidence>
<comment type="function">
    <text evidence="9">Catalyzes the two-step NADP-dependent conversion of GDP-4-dehydro-6-deoxy-D-mannose to GDP-fucose, involving an epimerase and a reductase reaction.</text>
</comment>
<dbReference type="EC" id="1.1.1.271" evidence="3 9"/>
<dbReference type="InterPro" id="IPR001509">
    <property type="entry name" value="Epimerase_deHydtase"/>
</dbReference>
<keyword evidence="4 9" id="KW-0521">NADP</keyword>
<feature type="domain" description="NAD-dependent epimerase/dehydratase" evidence="10">
    <location>
        <begin position="13"/>
        <end position="243"/>
    </location>
</feature>
<dbReference type="PANTHER" id="PTHR43238">
    <property type="entry name" value="GDP-L-FUCOSE SYNTHASE"/>
    <property type="match status" value="1"/>
</dbReference>
<dbReference type="RefSeq" id="WP_125844167.1">
    <property type="nucleotide sequence ID" value="NZ_JACHXH010000036.1"/>
</dbReference>
<feature type="active site" description="Proton donor/acceptor" evidence="9">
    <location>
        <position position="142"/>
    </location>
</feature>
<feature type="site" description="Important for catalytic activity" evidence="9">
    <location>
        <position position="113"/>
    </location>
</feature>
<dbReference type="GO" id="GO:0042351">
    <property type="term" value="P:'de novo' GDP-L-fucose biosynthetic process"/>
    <property type="evidence" value="ECO:0007669"/>
    <property type="project" value="UniProtKB-UniRule"/>
</dbReference>
<feature type="binding site" evidence="9">
    <location>
        <position position="185"/>
    </location>
    <ligand>
        <name>NADP(+)</name>
        <dbReference type="ChEBI" id="CHEBI:58349"/>
    </ligand>
</feature>
<dbReference type="CDD" id="cd05239">
    <property type="entry name" value="GDP_FS_SDR_e"/>
    <property type="match status" value="1"/>
</dbReference>
<dbReference type="InterPro" id="IPR036291">
    <property type="entry name" value="NAD(P)-bd_dom_sf"/>
</dbReference>
<dbReference type="FunFam" id="3.40.50.720:FF:000101">
    <property type="entry name" value="GDP-L-fucose synthase"/>
    <property type="match status" value="1"/>
</dbReference>
<dbReference type="UniPathway" id="UPA00128">
    <property type="reaction ID" value="UER00191"/>
</dbReference>
<feature type="binding site" evidence="9">
    <location>
        <position position="215"/>
    </location>
    <ligand>
        <name>substrate</name>
    </ligand>
</feature>
<comment type="catalytic activity">
    <reaction evidence="8 9">
        <text>GDP-beta-L-fucose + NADP(+) = GDP-4-dehydro-alpha-D-rhamnose + NADPH + H(+)</text>
        <dbReference type="Rhea" id="RHEA:18885"/>
        <dbReference type="ChEBI" id="CHEBI:15378"/>
        <dbReference type="ChEBI" id="CHEBI:57273"/>
        <dbReference type="ChEBI" id="CHEBI:57783"/>
        <dbReference type="ChEBI" id="CHEBI:57964"/>
        <dbReference type="ChEBI" id="CHEBI:58349"/>
        <dbReference type="EC" id="1.1.1.271"/>
    </reaction>
</comment>
<comment type="pathway">
    <text evidence="1 9">Nucleotide-sugar biosynthesis; GDP-L-fucose biosynthesis via de novo pathway; GDP-L-fucose from GDP-alpha-D-mannose: step 2/2.</text>
</comment>
<feature type="binding site" evidence="9">
    <location>
        <position position="208"/>
    </location>
    <ligand>
        <name>substrate</name>
    </ligand>
</feature>
<reference evidence="11 14" key="2">
    <citation type="submission" date="2020-08" db="EMBL/GenBank/DDBJ databases">
        <title>Genomic Encyclopedia of Type Strains, Phase III (KMG-III): the genomes of soil and plant-associated and newly described type strains.</title>
        <authorList>
            <person name="Whitman W."/>
        </authorList>
    </citation>
    <scope>NUCLEOTIDE SEQUENCE [LARGE SCALE GENOMIC DNA]</scope>
    <source>
        <strain evidence="11 14">CECT 4113</strain>
    </source>
</reference>
<feature type="binding site" evidence="9">
    <location>
        <begin position="169"/>
        <end position="172"/>
    </location>
    <ligand>
        <name>NADP(+)</name>
        <dbReference type="ChEBI" id="CHEBI:58349"/>
    </ligand>
</feature>
<evidence type="ECO:0000313" key="11">
    <source>
        <dbReference type="EMBL" id="MBB3138699.1"/>
    </source>
</evidence>
<dbReference type="PANTHER" id="PTHR43238:SF1">
    <property type="entry name" value="GDP-L-FUCOSE SYNTHASE"/>
    <property type="match status" value="1"/>
</dbReference>
<dbReference type="GO" id="GO:0070401">
    <property type="term" value="F:NADP+ binding"/>
    <property type="evidence" value="ECO:0007669"/>
    <property type="project" value="UniProtKB-UniRule"/>
</dbReference>
<evidence type="ECO:0000313" key="12">
    <source>
        <dbReference type="EMBL" id="RSB81253.1"/>
    </source>
</evidence>
<sequence length="356" mass="38786">MPEVIYSLAGKKVYVAGHRGMVGSAIVRRLASEGCEILTALHAEVDLRRQDQVEAWMGKNRPDAVFLAAAKVGGILANHTYPADFLYDNLILEANVIHAAYKVRVEKLMFLGSSCIYPKFADQPIVEEALLSGSLEPTNESYAIAKIAGLKLCAAYRKQHGKDFISAMPTNLYGPGDNFDLDSSHVMPALIRKAHEAKVKGEKEIRIWGTGTPLREFLHVDDCADACIHLMKTYSAESHVNVGSGEDISILELAGLVAEVVGFEGQITRDLTKPDGTPRKLMSADKLRALGWSPKIGLKEGIADAYHAFLDGHYLERSNGTVSGDLMGQSDISFERAKTSARHAPTHATVAHHPSR</sequence>
<dbReference type="OrthoDB" id="9811425at2"/>
<dbReference type="EMBL" id="RJJT01000005">
    <property type="protein sequence ID" value="RSB81253.1"/>
    <property type="molecule type" value="Genomic_DNA"/>
</dbReference>
<feature type="binding site" evidence="9">
    <location>
        <position position="275"/>
    </location>
    <ligand>
        <name>substrate</name>
    </ligand>
</feature>
<keyword evidence="14" id="KW-1185">Reference proteome</keyword>
<feature type="binding site" evidence="9">
    <location>
        <begin position="111"/>
        <end position="114"/>
    </location>
    <ligand>
        <name>NADP(+)</name>
        <dbReference type="ChEBI" id="CHEBI:58349"/>
    </ligand>
</feature>
<keyword evidence="6 9" id="KW-0413">Isomerase</keyword>
<feature type="binding site" evidence="9">
    <location>
        <begin position="17"/>
        <end position="23"/>
    </location>
    <ligand>
        <name>NADP(+)</name>
        <dbReference type="ChEBI" id="CHEBI:58349"/>
    </ligand>
</feature>
<gene>
    <name evidence="9" type="primary">fcl</name>
    <name evidence="12" type="ORF">EFD55_08230</name>
    <name evidence="11" type="ORF">FHS26_006478</name>
</gene>
<comment type="similarity">
    <text evidence="2 9">Belongs to the NAD(P)-dependent epimerase/dehydratase family. Fucose synthase subfamily.</text>
</comment>
<protein>
    <recommendedName>
        <fullName evidence="3 9">GDP-L-fucose synthase</fullName>
        <ecNumber evidence="3 9">1.1.1.271</ecNumber>
    </recommendedName>
    <alternativeName>
        <fullName evidence="9">GDP-4-keto-6-deoxy-D-mannose-3,5-epimerase-4-reductase</fullName>
    </alternativeName>
</protein>
<dbReference type="Proteomes" id="UP000518315">
    <property type="component" value="Unassembled WGS sequence"/>
</dbReference>
<feature type="binding site" evidence="9">
    <location>
        <position position="146"/>
    </location>
    <ligand>
        <name>NADP(+)</name>
        <dbReference type="ChEBI" id="CHEBI:58349"/>
    </ligand>
</feature>
<proteinExistence type="inferred from homology"/>
<evidence type="ECO:0000256" key="1">
    <source>
        <dbReference type="ARBA" id="ARBA00004883"/>
    </source>
</evidence>
<feature type="site" description="Important for catalytic activity" evidence="9">
    <location>
        <position position="115"/>
    </location>
</feature>
<evidence type="ECO:0000256" key="9">
    <source>
        <dbReference type="HAMAP-Rule" id="MF_00956"/>
    </source>
</evidence>
<evidence type="ECO:0000256" key="8">
    <source>
        <dbReference type="ARBA" id="ARBA00051935"/>
    </source>
</evidence>
<dbReference type="GO" id="GO:0016853">
    <property type="term" value="F:isomerase activity"/>
    <property type="evidence" value="ECO:0007669"/>
    <property type="project" value="UniProtKB-KW"/>
</dbReference>
<name>A0A3R9BRG1_9HYPH</name>
<dbReference type="InterPro" id="IPR028614">
    <property type="entry name" value="GDP_fucose/colitose_synth"/>
</dbReference>
<dbReference type="Pfam" id="PF01370">
    <property type="entry name" value="Epimerase"/>
    <property type="match status" value="1"/>
</dbReference>
<keyword evidence="5 9" id="KW-0560">Oxidoreductase</keyword>
<dbReference type="HAMAP" id="MF_00956">
    <property type="entry name" value="GDP_fucose_synth"/>
    <property type="match status" value="1"/>
</dbReference>
<organism evidence="12 13">
    <name type="scientific">Rhizobium pisi</name>
    <dbReference type="NCBI Taxonomy" id="574561"/>
    <lineage>
        <taxon>Bacteria</taxon>
        <taxon>Pseudomonadati</taxon>
        <taxon>Pseudomonadota</taxon>
        <taxon>Alphaproteobacteria</taxon>
        <taxon>Hyphomicrobiales</taxon>
        <taxon>Rhizobiaceae</taxon>
        <taxon>Rhizobium/Agrobacterium group</taxon>
        <taxon>Rhizobium</taxon>
    </lineage>
</organism>
<keyword evidence="7 9" id="KW-0511">Multifunctional enzyme</keyword>
<feature type="binding site" evidence="9">
    <location>
        <position position="193"/>
    </location>
    <ligand>
        <name>substrate</name>
    </ligand>
</feature>
<evidence type="ECO:0000256" key="3">
    <source>
        <dbReference type="ARBA" id="ARBA00012371"/>
    </source>
</evidence>
<evidence type="ECO:0000313" key="14">
    <source>
        <dbReference type="Proteomes" id="UP000518315"/>
    </source>
</evidence>
<dbReference type="Gene3D" id="3.90.25.10">
    <property type="entry name" value="UDP-galactose 4-epimerase, domain 1"/>
    <property type="match status" value="1"/>
</dbReference>
<dbReference type="AlphaFoldDB" id="A0A3R9BRG1"/>
<dbReference type="Gene3D" id="3.40.50.720">
    <property type="entry name" value="NAD(P)-binding Rossmann-like Domain"/>
    <property type="match status" value="1"/>
</dbReference>
<dbReference type="EMBL" id="JACHXH010000036">
    <property type="protein sequence ID" value="MBB3138699.1"/>
    <property type="molecule type" value="Genomic_DNA"/>
</dbReference>
<evidence type="ECO:0000256" key="2">
    <source>
        <dbReference type="ARBA" id="ARBA00005959"/>
    </source>
</evidence>
<evidence type="ECO:0000313" key="13">
    <source>
        <dbReference type="Proteomes" id="UP000277279"/>
    </source>
</evidence>
<evidence type="ECO:0000256" key="5">
    <source>
        <dbReference type="ARBA" id="ARBA00023002"/>
    </source>
</evidence>
<accession>A0A3R9BRG1</accession>
<evidence type="ECO:0000259" key="10">
    <source>
        <dbReference type="Pfam" id="PF01370"/>
    </source>
</evidence>
<evidence type="ECO:0000256" key="6">
    <source>
        <dbReference type="ARBA" id="ARBA00023235"/>
    </source>
</evidence>
<reference evidence="12 13" key="1">
    <citation type="submission" date="2018-11" db="EMBL/GenBank/DDBJ databases">
        <authorList>
            <person name="Huo Y."/>
        </authorList>
    </citation>
    <scope>NUCLEOTIDE SEQUENCE [LARGE SCALE GENOMIC DNA]</scope>
    <source>
        <strain evidence="12 13">DSM 30132</strain>
    </source>
</reference>
<dbReference type="GO" id="GO:0050577">
    <property type="term" value="F:GDP-L-fucose synthase activity"/>
    <property type="evidence" value="ECO:0007669"/>
    <property type="project" value="UniProtKB-UniRule"/>
</dbReference>